<comment type="caution">
    <text evidence="2">The sequence shown here is derived from an EMBL/GenBank/DDBJ whole genome shotgun (WGS) entry which is preliminary data.</text>
</comment>
<evidence type="ECO:0000313" key="2">
    <source>
        <dbReference type="EMBL" id="KAJ8765064.1"/>
    </source>
</evidence>
<name>A0AAV8TFX0_9ROSI</name>
<dbReference type="Proteomes" id="UP001159364">
    <property type="component" value="Linkage Group LG05"/>
</dbReference>
<gene>
    <name evidence="2" type="ORF">K2173_010541</name>
</gene>
<evidence type="ECO:0000256" key="1">
    <source>
        <dbReference type="SAM" id="MobiDB-lite"/>
    </source>
</evidence>
<dbReference type="AlphaFoldDB" id="A0AAV8TFX0"/>
<reference evidence="2 3" key="1">
    <citation type="submission" date="2021-09" db="EMBL/GenBank/DDBJ databases">
        <title>Genomic insights and catalytic innovation underlie evolution of tropane alkaloids biosynthesis.</title>
        <authorList>
            <person name="Wang Y.-J."/>
            <person name="Tian T."/>
            <person name="Huang J.-P."/>
            <person name="Huang S.-X."/>
        </authorList>
    </citation>
    <scope>NUCLEOTIDE SEQUENCE [LARGE SCALE GENOMIC DNA]</scope>
    <source>
        <strain evidence="2">KIB-2018</strain>
        <tissue evidence="2">Leaf</tissue>
    </source>
</reference>
<dbReference type="EMBL" id="JAIWQS010000005">
    <property type="protein sequence ID" value="KAJ8765064.1"/>
    <property type="molecule type" value="Genomic_DNA"/>
</dbReference>
<feature type="region of interest" description="Disordered" evidence="1">
    <location>
        <begin position="1"/>
        <end position="22"/>
    </location>
</feature>
<protein>
    <submittedName>
        <fullName evidence="2">Uncharacterized protein</fullName>
    </submittedName>
</protein>
<accession>A0AAV8TFX0</accession>
<evidence type="ECO:0000313" key="3">
    <source>
        <dbReference type="Proteomes" id="UP001159364"/>
    </source>
</evidence>
<sequence length="66" mass="7420">MQSRNGSGDGTNEKIGEMRGFGVNGMFQKQKAEQSREEWERARAWLTAISICCRALKKVSPDCQRG</sequence>
<organism evidence="2 3">
    <name type="scientific">Erythroxylum novogranatense</name>
    <dbReference type="NCBI Taxonomy" id="1862640"/>
    <lineage>
        <taxon>Eukaryota</taxon>
        <taxon>Viridiplantae</taxon>
        <taxon>Streptophyta</taxon>
        <taxon>Embryophyta</taxon>
        <taxon>Tracheophyta</taxon>
        <taxon>Spermatophyta</taxon>
        <taxon>Magnoliopsida</taxon>
        <taxon>eudicotyledons</taxon>
        <taxon>Gunneridae</taxon>
        <taxon>Pentapetalae</taxon>
        <taxon>rosids</taxon>
        <taxon>fabids</taxon>
        <taxon>Malpighiales</taxon>
        <taxon>Erythroxylaceae</taxon>
        <taxon>Erythroxylum</taxon>
    </lineage>
</organism>
<proteinExistence type="predicted"/>
<keyword evidence="3" id="KW-1185">Reference proteome</keyword>